<evidence type="ECO:0000313" key="3">
    <source>
        <dbReference type="Proteomes" id="UP000008495"/>
    </source>
</evidence>
<keyword evidence="3" id="KW-1185">Reference proteome</keyword>
<proteinExistence type="predicted"/>
<feature type="compositionally biased region" description="Basic and acidic residues" evidence="1">
    <location>
        <begin position="44"/>
        <end position="69"/>
    </location>
</feature>
<evidence type="ECO:0008006" key="4">
    <source>
        <dbReference type="Google" id="ProtNLM"/>
    </source>
</evidence>
<dbReference type="Proteomes" id="UP000008495">
    <property type="component" value="Unassembled WGS sequence"/>
</dbReference>
<feature type="region of interest" description="Disordered" evidence="1">
    <location>
        <begin position="1"/>
        <end position="114"/>
    </location>
</feature>
<feature type="compositionally biased region" description="Low complexity" evidence="1">
    <location>
        <begin position="71"/>
        <end position="82"/>
    </location>
</feature>
<gene>
    <name evidence="2" type="ORF">AUCHE_19_00330</name>
</gene>
<dbReference type="SUPFAM" id="SSF52540">
    <property type="entry name" value="P-loop containing nucleoside triphosphate hydrolases"/>
    <property type="match status" value="1"/>
</dbReference>
<evidence type="ECO:0000313" key="2">
    <source>
        <dbReference type="EMBL" id="GAB79129.1"/>
    </source>
</evidence>
<organism evidence="2 3">
    <name type="scientific">Austwickia chelonae NBRC 105200</name>
    <dbReference type="NCBI Taxonomy" id="1184607"/>
    <lineage>
        <taxon>Bacteria</taxon>
        <taxon>Bacillati</taxon>
        <taxon>Actinomycetota</taxon>
        <taxon>Actinomycetes</taxon>
        <taxon>Micrococcales</taxon>
        <taxon>Dermatophilaceae</taxon>
        <taxon>Austwickia</taxon>
    </lineage>
</organism>
<dbReference type="Gene3D" id="3.40.50.300">
    <property type="entry name" value="P-loop containing nucleotide triphosphate hydrolases"/>
    <property type="match status" value="1"/>
</dbReference>
<name>K6VQW6_9MICO</name>
<protein>
    <recommendedName>
        <fullName evidence="4">CobQ/CobB/MinD/ParA nucleotide binding domain-containing protein</fullName>
    </recommendedName>
</protein>
<feature type="non-terminal residue" evidence="2">
    <location>
        <position position="1"/>
    </location>
</feature>
<feature type="compositionally biased region" description="Basic and acidic residues" evidence="1">
    <location>
        <begin position="1"/>
        <end position="10"/>
    </location>
</feature>
<feature type="compositionally biased region" description="Low complexity" evidence="1">
    <location>
        <begin position="96"/>
        <end position="107"/>
    </location>
</feature>
<dbReference type="AlphaFoldDB" id="K6VQW6"/>
<accession>K6VQW6</accession>
<dbReference type="eggNOG" id="COG0455">
    <property type="taxonomic scope" value="Bacteria"/>
</dbReference>
<sequence length="412" mass="44137">VPSRGEDPFRDGPGFRGGPSFRSESPYRVDESVSLESPPLVPFRTEDPFRPKPPPVDKESAVDLPRVDGRPLPADPLHLADPADPPAWQEPVEKISPPGGEESFPEGPVDPANPAAAYPAVTVQVLEARADELERRRLGTRHGWPWWRKLWHRFSLLLSADDTPMRLAASIEETQVELQTGLRVGVIGAEGGVGVTTVSTLIAHCFVRAREDSVSVVASADDRGALATTLGSETHCFASHALESAVSPQDLVENLAYTPDGAVTAVTAIDVEDDQLRKLVNRLTYCHTLTVLDMGRDTRHHLLDQCHVMVLVASPSVPGMLAAKQALRELDSLGVPAERVVVLVVDTGRDTGITPARAISAITGGHRDGRVMPCDRHLGGATRIDLAHLAEPTSVASAELVALLTSIAVGSH</sequence>
<dbReference type="InterPro" id="IPR027417">
    <property type="entry name" value="P-loop_NTPase"/>
</dbReference>
<evidence type="ECO:0000256" key="1">
    <source>
        <dbReference type="SAM" id="MobiDB-lite"/>
    </source>
</evidence>
<dbReference type="EMBL" id="BAGZ01000019">
    <property type="protein sequence ID" value="GAB79129.1"/>
    <property type="molecule type" value="Genomic_DNA"/>
</dbReference>
<comment type="caution">
    <text evidence="2">The sequence shown here is derived from an EMBL/GenBank/DDBJ whole genome shotgun (WGS) entry which is preliminary data.</text>
</comment>
<reference evidence="2 3" key="1">
    <citation type="submission" date="2012-08" db="EMBL/GenBank/DDBJ databases">
        <title>Whole genome shotgun sequence of Austwickia chelonae NBRC 105200.</title>
        <authorList>
            <person name="Yoshida I."/>
            <person name="Hosoyama A."/>
            <person name="Tsuchikane K."/>
            <person name="Katsumata H."/>
            <person name="Ando Y."/>
            <person name="Ohji S."/>
            <person name="Hamada M."/>
            <person name="Tamura T."/>
            <person name="Yamazoe A."/>
            <person name="Yamazaki S."/>
            <person name="Fujita N."/>
        </authorList>
    </citation>
    <scope>NUCLEOTIDE SEQUENCE [LARGE SCALE GENOMIC DNA]</scope>
    <source>
        <strain evidence="2 3">NBRC 105200</strain>
    </source>
</reference>